<evidence type="ECO:0000313" key="3">
    <source>
        <dbReference type="Proteomes" id="UP000002668"/>
    </source>
</evidence>
<dbReference type="EMBL" id="FP929125">
    <property type="protein sequence ID" value="CBX94646.1"/>
    <property type="molecule type" value="Genomic_DNA"/>
</dbReference>
<dbReference type="VEuPathDB" id="FungiDB:LEMA_P116490.1"/>
<proteinExistence type="predicted"/>
<dbReference type="AlphaFoldDB" id="E4ZTT6"/>
<dbReference type="InParanoid" id="E4ZTT6"/>
<sequence length="70" mass="7593">MSKKKVRLGNTDDKTGKKKANSPKISMCVIARPLLGPYCSYPVLRKQEQAHAQAQDSHGEAGLMPEGLAI</sequence>
<feature type="region of interest" description="Disordered" evidence="1">
    <location>
        <begin position="1"/>
        <end position="22"/>
    </location>
</feature>
<protein>
    <submittedName>
        <fullName evidence="2">Predicted protein</fullName>
    </submittedName>
</protein>
<gene>
    <name evidence="2" type="ORF">LEMA_P116490.1</name>
</gene>
<feature type="region of interest" description="Disordered" evidence="1">
    <location>
        <begin position="48"/>
        <end position="70"/>
    </location>
</feature>
<dbReference type="HOGENOM" id="CLU_2758240_0_0_1"/>
<dbReference type="Proteomes" id="UP000002668">
    <property type="component" value="Genome"/>
</dbReference>
<organism evidence="3">
    <name type="scientific">Leptosphaeria maculans (strain JN3 / isolate v23.1.3 / race Av1-4-5-6-7-8)</name>
    <name type="common">Blackleg fungus</name>
    <name type="synonym">Phoma lingam</name>
    <dbReference type="NCBI Taxonomy" id="985895"/>
    <lineage>
        <taxon>Eukaryota</taxon>
        <taxon>Fungi</taxon>
        <taxon>Dikarya</taxon>
        <taxon>Ascomycota</taxon>
        <taxon>Pezizomycotina</taxon>
        <taxon>Dothideomycetes</taxon>
        <taxon>Pleosporomycetidae</taxon>
        <taxon>Pleosporales</taxon>
        <taxon>Pleosporineae</taxon>
        <taxon>Leptosphaeriaceae</taxon>
        <taxon>Plenodomus</taxon>
        <taxon>Plenodomus lingam/Leptosphaeria maculans species complex</taxon>
    </lineage>
</organism>
<evidence type="ECO:0000313" key="2">
    <source>
        <dbReference type="EMBL" id="CBX94646.1"/>
    </source>
</evidence>
<name>E4ZTT6_LEPMJ</name>
<reference evidence="3" key="1">
    <citation type="journal article" date="2011" name="Nat. Commun.">
        <title>Effector diversification within compartments of the Leptosphaeria maculans genome affected by Repeat-Induced Point mutations.</title>
        <authorList>
            <person name="Rouxel T."/>
            <person name="Grandaubert J."/>
            <person name="Hane J.K."/>
            <person name="Hoede C."/>
            <person name="van de Wouw A.P."/>
            <person name="Couloux A."/>
            <person name="Dominguez V."/>
            <person name="Anthouard V."/>
            <person name="Bally P."/>
            <person name="Bourras S."/>
            <person name="Cozijnsen A.J."/>
            <person name="Ciuffetti L.M."/>
            <person name="Degrave A."/>
            <person name="Dilmaghani A."/>
            <person name="Duret L."/>
            <person name="Fudal I."/>
            <person name="Goodwin S.B."/>
            <person name="Gout L."/>
            <person name="Glaser N."/>
            <person name="Linglin J."/>
            <person name="Kema G.H.J."/>
            <person name="Lapalu N."/>
            <person name="Lawrence C.B."/>
            <person name="May K."/>
            <person name="Meyer M."/>
            <person name="Ollivier B."/>
            <person name="Poulain J."/>
            <person name="Schoch C.L."/>
            <person name="Simon A."/>
            <person name="Spatafora J.W."/>
            <person name="Stachowiak A."/>
            <person name="Turgeon B.G."/>
            <person name="Tyler B.M."/>
            <person name="Vincent D."/>
            <person name="Weissenbach J."/>
            <person name="Amselem J."/>
            <person name="Quesneville H."/>
            <person name="Oliver R.P."/>
            <person name="Wincker P."/>
            <person name="Balesdent M.-H."/>
            <person name="Howlett B.J."/>
        </authorList>
    </citation>
    <scope>NUCLEOTIDE SEQUENCE [LARGE SCALE GENOMIC DNA]</scope>
    <source>
        <strain evidence="3">JN3 / isolate v23.1.3 / race Av1-4-5-6-7-8</strain>
    </source>
</reference>
<evidence type="ECO:0000256" key="1">
    <source>
        <dbReference type="SAM" id="MobiDB-lite"/>
    </source>
</evidence>
<accession>E4ZTT6</accession>
<keyword evidence="3" id="KW-1185">Reference proteome</keyword>